<keyword evidence="4" id="KW-1185">Reference proteome</keyword>
<evidence type="ECO:0000313" key="3">
    <source>
        <dbReference type="EMBL" id="KAF2652517.1"/>
    </source>
</evidence>
<dbReference type="EMBL" id="MU004400">
    <property type="protein sequence ID" value="KAF2652517.1"/>
    <property type="molecule type" value="Genomic_DNA"/>
</dbReference>
<reference evidence="3" key="1">
    <citation type="journal article" date="2020" name="Stud. Mycol.">
        <title>101 Dothideomycetes genomes: a test case for predicting lifestyles and emergence of pathogens.</title>
        <authorList>
            <person name="Haridas S."/>
            <person name="Albert R."/>
            <person name="Binder M."/>
            <person name="Bloem J."/>
            <person name="Labutti K."/>
            <person name="Salamov A."/>
            <person name="Andreopoulos B."/>
            <person name="Baker S."/>
            <person name="Barry K."/>
            <person name="Bills G."/>
            <person name="Bluhm B."/>
            <person name="Cannon C."/>
            <person name="Castanera R."/>
            <person name="Culley D."/>
            <person name="Daum C."/>
            <person name="Ezra D."/>
            <person name="Gonzalez J."/>
            <person name="Henrissat B."/>
            <person name="Kuo A."/>
            <person name="Liang C."/>
            <person name="Lipzen A."/>
            <person name="Lutzoni F."/>
            <person name="Magnuson J."/>
            <person name="Mondo S."/>
            <person name="Nolan M."/>
            <person name="Ohm R."/>
            <person name="Pangilinan J."/>
            <person name="Park H.-J."/>
            <person name="Ramirez L."/>
            <person name="Alfaro M."/>
            <person name="Sun H."/>
            <person name="Tritt A."/>
            <person name="Yoshinaga Y."/>
            <person name="Zwiers L.-H."/>
            <person name="Turgeon B."/>
            <person name="Goodwin S."/>
            <person name="Spatafora J."/>
            <person name="Crous P."/>
            <person name="Grigoriev I."/>
        </authorList>
    </citation>
    <scope>NUCLEOTIDE SEQUENCE</scope>
    <source>
        <strain evidence="3">CBS 122681</strain>
    </source>
</reference>
<feature type="domain" description="PD-(D/E)XK nuclease-like" evidence="2">
    <location>
        <begin position="190"/>
        <end position="432"/>
    </location>
</feature>
<dbReference type="Proteomes" id="UP000799324">
    <property type="component" value="Unassembled WGS sequence"/>
</dbReference>
<protein>
    <recommendedName>
        <fullName evidence="2">PD-(D/E)XK nuclease-like domain-containing protein</fullName>
    </recommendedName>
</protein>
<evidence type="ECO:0000256" key="1">
    <source>
        <dbReference type="SAM" id="MobiDB-lite"/>
    </source>
</evidence>
<gene>
    <name evidence="3" type="ORF">K491DRAFT_760319</name>
</gene>
<proteinExistence type="predicted"/>
<dbReference type="Pfam" id="PF20516">
    <property type="entry name" value="PDDEXK_12"/>
    <property type="match status" value="1"/>
</dbReference>
<dbReference type="InterPro" id="IPR046797">
    <property type="entry name" value="PDDEXK_12"/>
</dbReference>
<accession>A0A6A6SZN8</accession>
<name>A0A6A6SZN8_9PLEO</name>
<feature type="compositionally biased region" description="Low complexity" evidence="1">
    <location>
        <begin position="28"/>
        <end position="44"/>
    </location>
</feature>
<evidence type="ECO:0000259" key="2">
    <source>
        <dbReference type="Pfam" id="PF20516"/>
    </source>
</evidence>
<feature type="compositionally biased region" description="Low complexity" evidence="1">
    <location>
        <begin position="54"/>
        <end position="63"/>
    </location>
</feature>
<sequence length="453" mass="50406">MSFNFETICWWISQIPGVEVSPGIFDPSTILRPSSRTPSPTSPTMGRGRKNDSSADASSLSSRTRSKAKPAQAGKTAIDTRRQANDALGTSSKTSAVVETAISYVNEVDSTTRQLSSTHISAQSSLFDSESNARLDTPVNFLTCVPRSCACEMEDHVTHQFPPALKEHWEAIEDLLSEKMIPSCVKSSLAKHQVTKDAWFDDRALSPTAEEAKVDEFRSLLNIVSKSRKATRMSRHEAAWNEDVHGQLLDVLVEPMQKDFEKINVTTAPLIKESVPTSKEAKTVAKIVDYVIAWKPPQDTMQSIKRPMDAFPSGQKSINQIDLAGACYNPAFLTIETKKEANDEEDAKLKIATWATAWIKQSRRFTDARYPPLPAMTVFGNSWDMYWIVDEGDHVNVYPFNEPIGSTSKLSGCYRILAVLRYLCEKWTDQVFIPWLEQNVLGDTGTQSSPADS</sequence>
<dbReference type="AlphaFoldDB" id="A0A6A6SZN8"/>
<feature type="region of interest" description="Disordered" evidence="1">
    <location>
        <begin position="28"/>
        <end position="92"/>
    </location>
</feature>
<dbReference type="OrthoDB" id="3757438at2759"/>
<evidence type="ECO:0000313" key="4">
    <source>
        <dbReference type="Proteomes" id="UP000799324"/>
    </source>
</evidence>
<organism evidence="3 4">
    <name type="scientific">Lophiostoma macrostomum CBS 122681</name>
    <dbReference type="NCBI Taxonomy" id="1314788"/>
    <lineage>
        <taxon>Eukaryota</taxon>
        <taxon>Fungi</taxon>
        <taxon>Dikarya</taxon>
        <taxon>Ascomycota</taxon>
        <taxon>Pezizomycotina</taxon>
        <taxon>Dothideomycetes</taxon>
        <taxon>Pleosporomycetidae</taxon>
        <taxon>Pleosporales</taxon>
        <taxon>Lophiostomataceae</taxon>
        <taxon>Lophiostoma</taxon>
    </lineage>
</organism>